<dbReference type="EMBL" id="CAFBNL010000062">
    <property type="protein sequence ID" value="CAB4956922.1"/>
    <property type="molecule type" value="Genomic_DNA"/>
</dbReference>
<reference evidence="1" key="1">
    <citation type="submission" date="2020-05" db="EMBL/GenBank/DDBJ databases">
        <authorList>
            <person name="Chiriac C."/>
            <person name="Salcher M."/>
            <person name="Ghai R."/>
            <person name="Kavagutti S V."/>
        </authorList>
    </citation>
    <scope>NUCLEOTIDE SEQUENCE</scope>
</reference>
<protein>
    <submittedName>
        <fullName evidence="1">Unannotated protein</fullName>
    </submittedName>
</protein>
<sequence length="92" mass="9802">MNPPEILVQRQGGGIGGVFQRSAERYKALQAADRATDTWRAKVSNALTATKGIHKVAEALTRVHSDACTSGGVVAVTAELRSRFAGRGPWLI</sequence>
<name>A0A6J7KRG4_9ZZZZ</name>
<dbReference type="AlphaFoldDB" id="A0A6J7KRG4"/>
<organism evidence="1">
    <name type="scientific">freshwater metagenome</name>
    <dbReference type="NCBI Taxonomy" id="449393"/>
    <lineage>
        <taxon>unclassified sequences</taxon>
        <taxon>metagenomes</taxon>
        <taxon>ecological metagenomes</taxon>
    </lineage>
</organism>
<gene>
    <name evidence="1" type="ORF">UFOPK3789_01045</name>
</gene>
<accession>A0A6J7KRG4</accession>
<evidence type="ECO:0000313" key="1">
    <source>
        <dbReference type="EMBL" id="CAB4956922.1"/>
    </source>
</evidence>
<proteinExistence type="predicted"/>